<dbReference type="InterPro" id="IPR001647">
    <property type="entry name" value="HTH_TetR"/>
</dbReference>
<protein>
    <submittedName>
        <fullName evidence="7">TetR/AcrR family transcriptional regulator</fullName>
    </submittedName>
</protein>
<accession>A0A5N0EDM4</accession>
<dbReference type="GO" id="GO:0000976">
    <property type="term" value="F:transcription cis-regulatory region binding"/>
    <property type="evidence" value="ECO:0007669"/>
    <property type="project" value="TreeGrafter"/>
</dbReference>
<dbReference type="Pfam" id="PF00440">
    <property type="entry name" value="TetR_N"/>
    <property type="match status" value="1"/>
</dbReference>
<feature type="domain" description="HTH tetR-type" evidence="6">
    <location>
        <begin position="40"/>
        <end position="98"/>
    </location>
</feature>
<dbReference type="GO" id="GO:0003700">
    <property type="term" value="F:DNA-binding transcription factor activity"/>
    <property type="evidence" value="ECO:0007669"/>
    <property type="project" value="TreeGrafter"/>
</dbReference>
<dbReference type="OrthoDB" id="3869819at2"/>
<sequence length="230" mass="24938">MQMSILTAQQALSRHENEEPRPMTRATSAAEGPGRAAQRRRTRNAIVEATAALISSGAEPSVNDIAAAAEVSRRTVYLHFPSLDQLMLDATLGLLSADTDVALQHVTSTDPRVRIAALTHAMGVNIVESLPLGRRLVKLTVDAAPPAPNTPRRGYRRVRWIEWALAPMRDRMPAADFEELVSAVATVIGWEAFMVLIDIRAMAPDKAVDLCARTATTLVDAALRALDQAD</sequence>
<evidence type="ECO:0000256" key="3">
    <source>
        <dbReference type="ARBA" id="ARBA00023163"/>
    </source>
</evidence>
<dbReference type="EMBL" id="VXLC01000008">
    <property type="protein sequence ID" value="KAA8887033.1"/>
    <property type="molecule type" value="Genomic_DNA"/>
</dbReference>
<keyword evidence="8" id="KW-1185">Reference proteome</keyword>
<dbReference type="SUPFAM" id="SSF46689">
    <property type="entry name" value="Homeodomain-like"/>
    <property type="match status" value="1"/>
</dbReference>
<evidence type="ECO:0000256" key="4">
    <source>
        <dbReference type="PROSITE-ProRule" id="PRU00335"/>
    </source>
</evidence>
<dbReference type="Proteomes" id="UP000323876">
    <property type="component" value="Unassembled WGS sequence"/>
</dbReference>
<dbReference type="PANTHER" id="PTHR30055">
    <property type="entry name" value="HTH-TYPE TRANSCRIPTIONAL REGULATOR RUTR"/>
    <property type="match status" value="1"/>
</dbReference>
<evidence type="ECO:0000313" key="7">
    <source>
        <dbReference type="EMBL" id="KAA8887033.1"/>
    </source>
</evidence>
<dbReference type="PANTHER" id="PTHR30055:SF234">
    <property type="entry name" value="HTH-TYPE TRANSCRIPTIONAL REGULATOR BETI"/>
    <property type="match status" value="1"/>
</dbReference>
<dbReference type="PROSITE" id="PS50977">
    <property type="entry name" value="HTH_TETR_2"/>
    <property type="match status" value="1"/>
</dbReference>
<feature type="DNA-binding region" description="H-T-H motif" evidence="4">
    <location>
        <begin position="61"/>
        <end position="80"/>
    </location>
</feature>
<name>A0A5N0EDM4_9NOCA</name>
<evidence type="ECO:0000256" key="1">
    <source>
        <dbReference type="ARBA" id="ARBA00023015"/>
    </source>
</evidence>
<organism evidence="7 8">
    <name type="scientific">Nocardia colli</name>
    <dbReference type="NCBI Taxonomy" id="2545717"/>
    <lineage>
        <taxon>Bacteria</taxon>
        <taxon>Bacillati</taxon>
        <taxon>Actinomycetota</taxon>
        <taxon>Actinomycetes</taxon>
        <taxon>Mycobacteriales</taxon>
        <taxon>Nocardiaceae</taxon>
        <taxon>Nocardia</taxon>
    </lineage>
</organism>
<evidence type="ECO:0000313" key="8">
    <source>
        <dbReference type="Proteomes" id="UP000323876"/>
    </source>
</evidence>
<keyword evidence="2 4" id="KW-0238">DNA-binding</keyword>
<dbReference type="InterPro" id="IPR009057">
    <property type="entry name" value="Homeodomain-like_sf"/>
</dbReference>
<feature type="compositionally biased region" description="Basic and acidic residues" evidence="5">
    <location>
        <begin position="13"/>
        <end position="22"/>
    </location>
</feature>
<dbReference type="InterPro" id="IPR050109">
    <property type="entry name" value="HTH-type_TetR-like_transc_reg"/>
</dbReference>
<proteinExistence type="predicted"/>
<gene>
    <name evidence="7" type="ORF">F3087_19125</name>
</gene>
<comment type="caution">
    <text evidence="7">The sequence shown here is derived from an EMBL/GenBank/DDBJ whole genome shotgun (WGS) entry which is preliminary data.</text>
</comment>
<feature type="region of interest" description="Disordered" evidence="5">
    <location>
        <begin position="1"/>
        <end position="42"/>
    </location>
</feature>
<evidence type="ECO:0000259" key="6">
    <source>
        <dbReference type="PROSITE" id="PS50977"/>
    </source>
</evidence>
<keyword evidence="3" id="KW-0804">Transcription</keyword>
<evidence type="ECO:0000256" key="5">
    <source>
        <dbReference type="SAM" id="MobiDB-lite"/>
    </source>
</evidence>
<keyword evidence="1" id="KW-0805">Transcription regulation</keyword>
<dbReference type="AlphaFoldDB" id="A0A5N0EDM4"/>
<evidence type="ECO:0000256" key="2">
    <source>
        <dbReference type="ARBA" id="ARBA00023125"/>
    </source>
</evidence>
<dbReference type="Gene3D" id="1.10.357.10">
    <property type="entry name" value="Tetracycline Repressor, domain 2"/>
    <property type="match status" value="1"/>
</dbReference>
<reference evidence="7 8" key="1">
    <citation type="submission" date="2019-09" db="EMBL/GenBank/DDBJ databases">
        <authorList>
            <person name="Wang X."/>
        </authorList>
    </citation>
    <scope>NUCLEOTIDE SEQUENCE [LARGE SCALE GENOMIC DNA]</scope>
    <source>
        <strain evidence="7 8">CICC 11023</strain>
    </source>
</reference>
<feature type="compositionally biased region" description="Polar residues" evidence="5">
    <location>
        <begin position="1"/>
        <end position="12"/>
    </location>
</feature>